<dbReference type="InterPro" id="IPR001789">
    <property type="entry name" value="Sig_transdc_resp-reg_receiver"/>
</dbReference>
<proteinExistence type="predicted"/>
<evidence type="ECO:0000313" key="4">
    <source>
        <dbReference type="EMBL" id="AXR06535.1"/>
    </source>
</evidence>
<dbReference type="InterPro" id="IPR011006">
    <property type="entry name" value="CheY-like_superfamily"/>
</dbReference>
<evidence type="ECO:0000259" key="3">
    <source>
        <dbReference type="PROSITE" id="PS50110"/>
    </source>
</evidence>
<dbReference type="SMART" id="SM00028">
    <property type="entry name" value="TPR"/>
    <property type="match status" value="3"/>
</dbReference>
<dbReference type="PROSITE" id="PS50005">
    <property type="entry name" value="TPR"/>
    <property type="match status" value="1"/>
</dbReference>
<evidence type="ECO:0000256" key="2">
    <source>
        <dbReference type="PROSITE-ProRule" id="PRU00339"/>
    </source>
</evidence>
<reference evidence="4 5" key="1">
    <citation type="submission" date="2018-08" db="EMBL/GenBank/DDBJ databases">
        <title>Salinimonas sediminis sp. nov., a piezophilic bacterium isolated from a deep-sea sediment sample from the New Britain Trench.</title>
        <authorList>
            <person name="Cao J."/>
        </authorList>
    </citation>
    <scope>NUCLEOTIDE SEQUENCE [LARGE SCALE GENOMIC DNA]</scope>
    <source>
        <strain evidence="4 5">N102</strain>
    </source>
</reference>
<sequence>MNYADKRVLIIEDQRPFLLLLRGLLNSMGCTDVVTKSSAEQALALCAKQKFDIIIADLHLGAERKNGFELVEELRIRQLIKPSSIFMLISADSARPVVLGSVERRPDDYLIKPFSQVQLKNRLNRAWQKRQALLPIYSAINAEQPQIAIDACHSIIQANTNYQHSAEQLLVELYWQEAQYQQALEVIKPYEQGQNAQWVKTALARTYLQLGKAETAIALCDQILMKNRFSAEAYDIIAHARQAINDGEAAIAAINQAIKLSPYSLPRYYSACDIARLNKDYMLASQACLAIWDLSKRTVHQNIAHWCGYIRSMLDVAEYTEDKRTRNRYQQDALLQLQRGRFDEAVARMSGDFNYDIYEQVVLARIATLDGKKLDAKRALFQSQQSIDAGYESYPLYYAPDSLKVMLELGEYEDAQPLAELLSLHRDSLDPNTSHAVELASAKATDKQSAYLQFNRQGISLYQQNKFAEARMAFTQAQDYAPVNTGVALNLMQCILKLAAPHKNPPRELSVECKRLCRLIDDVPLKPQHQEKYAALREEINELMIEPIVKRR</sequence>
<accession>A0A346NLX8</accession>
<dbReference type="Gene3D" id="1.25.40.10">
    <property type="entry name" value="Tetratricopeptide repeat domain"/>
    <property type="match status" value="1"/>
</dbReference>
<name>A0A346NLX8_9ALTE</name>
<organism evidence="4 5">
    <name type="scientific">Salinimonas sediminis</name>
    <dbReference type="NCBI Taxonomy" id="2303538"/>
    <lineage>
        <taxon>Bacteria</taxon>
        <taxon>Pseudomonadati</taxon>
        <taxon>Pseudomonadota</taxon>
        <taxon>Gammaproteobacteria</taxon>
        <taxon>Alteromonadales</taxon>
        <taxon>Alteromonadaceae</taxon>
        <taxon>Alteromonas/Salinimonas group</taxon>
        <taxon>Salinimonas</taxon>
    </lineage>
</organism>
<evidence type="ECO:0000313" key="5">
    <source>
        <dbReference type="Proteomes" id="UP000262073"/>
    </source>
</evidence>
<protein>
    <submittedName>
        <fullName evidence="4">Response regulator</fullName>
    </submittedName>
</protein>
<feature type="modified residue" description="4-aspartylphosphate" evidence="1">
    <location>
        <position position="57"/>
    </location>
</feature>
<dbReference type="EMBL" id="CP031769">
    <property type="protein sequence ID" value="AXR06535.1"/>
    <property type="molecule type" value="Genomic_DNA"/>
</dbReference>
<dbReference type="GO" id="GO:0000160">
    <property type="term" value="P:phosphorelay signal transduction system"/>
    <property type="evidence" value="ECO:0007669"/>
    <property type="project" value="InterPro"/>
</dbReference>
<dbReference type="PANTHER" id="PTHR43228:SF1">
    <property type="entry name" value="TWO-COMPONENT RESPONSE REGULATOR ARR22"/>
    <property type="match status" value="1"/>
</dbReference>
<dbReference type="Pfam" id="PF00072">
    <property type="entry name" value="Response_reg"/>
    <property type="match status" value="1"/>
</dbReference>
<dbReference type="Gene3D" id="3.40.50.2300">
    <property type="match status" value="1"/>
</dbReference>
<dbReference type="InterPro" id="IPR011990">
    <property type="entry name" value="TPR-like_helical_dom_sf"/>
</dbReference>
<dbReference type="AlphaFoldDB" id="A0A346NLX8"/>
<dbReference type="Proteomes" id="UP000262073">
    <property type="component" value="Chromosome"/>
</dbReference>
<dbReference type="RefSeq" id="WP_108568002.1">
    <property type="nucleotide sequence ID" value="NZ_CP031769.1"/>
</dbReference>
<keyword evidence="5" id="KW-1185">Reference proteome</keyword>
<dbReference type="InterPro" id="IPR019734">
    <property type="entry name" value="TPR_rpt"/>
</dbReference>
<dbReference type="SUPFAM" id="SSF52172">
    <property type="entry name" value="CheY-like"/>
    <property type="match status" value="1"/>
</dbReference>
<dbReference type="PANTHER" id="PTHR43228">
    <property type="entry name" value="TWO-COMPONENT RESPONSE REGULATOR"/>
    <property type="match status" value="1"/>
</dbReference>
<evidence type="ECO:0000256" key="1">
    <source>
        <dbReference type="PROSITE-ProRule" id="PRU00169"/>
    </source>
</evidence>
<dbReference type="OrthoDB" id="7298659at2"/>
<dbReference type="PROSITE" id="PS50110">
    <property type="entry name" value="RESPONSE_REGULATORY"/>
    <property type="match status" value="1"/>
</dbReference>
<feature type="repeat" description="TPR" evidence="2">
    <location>
        <begin position="231"/>
        <end position="264"/>
    </location>
</feature>
<dbReference type="Pfam" id="PF14559">
    <property type="entry name" value="TPR_19"/>
    <property type="match status" value="1"/>
</dbReference>
<keyword evidence="1" id="KW-0597">Phosphoprotein</keyword>
<dbReference type="KEGG" id="salm:D0Y50_09255"/>
<gene>
    <name evidence="4" type="ORF">D0Y50_09255</name>
</gene>
<keyword evidence="2" id="KW-0802">TPR repeat</keyword>
<feature type="domain" description="Response regulatory" evidence="3">
    <location>
        <begin position="7"/>
        <end position="127"/>
    </location>
</feature>
<dbReference type="SUPFAM" id="SSF48452">
    <property type="entry name" value="TPR-like"/>
    <property type="match status" value="1"/>
</dbReference>
<dbReference type="SMART" id="SM00448">
    <property type="entry name" value="REC"/>
    <property type="match status" value="1"/>
</dbReference>
<dbReference type="InterPro" id="IPR052048">
    <property type="entry name" value="ST_Response_Regulator"/>
</dbReference>